<feature type="transmembrane region" description="Helical" evidence="7">
    <location>
        <begin position="49"/>
        <end position="71"/>
    </location>
</feature>
<feature type="transmembrane region" description="Helical" evidence="7">
    <location>
        <begin position="166"/>
        <end position="186"/>
    </location>
</feature>
<keyword evidence="6 7" id="KW-0472">Membrane</keyword>
<evidence type="ECO:0000256" key="5">
    <source>
        <dbReference type="ARBA" id="ARBA00022989"/>
    </source>
</evidence>
<evidence type="ECO:0000259" key="8">
    <source>
        <dbReference type="PROSITE" id="PS50928"/>
    </source>
</evidence>
<evidence type="ECO:0000256" key="7">
    <source>
        <dbReference type="RuleBase" id="RU363032"/>
    </source>
</evidence>
<proteinExistence type="inferred from homology"/>
<feature type="transmembrane region" description="Helical" evidence="7">
    <location>
        <begin position="128"/>
        <end position="145"/>
    </location>
</feature>
<dbReference type="PROSITE" id="PS50928">
    <property type="entry name" value="ABC_TM1"/>
    <property type="match status" value="1"/>
</dbReference>
<dbReference type="CDD" id="cd06261">
    <property type="entry name" value="TM_PBP2"/>
    <property type="match status" value="1"/>
</dbReference>
<evidence type="ECO:0000313" key="10">
    <source>
        <dbReference type="Proteomes" id="UP000760480"/>
    </source>
</evidence>
<dbReference type="Proteomes" id="UP000760480">
    <property type="component" value="Unassembled WGS sequence"/>
</dbReference>
<comment type="caution">
    <text evidence="9">The sequence shown here is derived from an EMBL/GenBank/DDBJ whole genome shotgun (WGS) entry which is preliminary data.</text>
</comment>
<evidence type="ECO:0000256" key="1">
    <source>
        <dbReference type="ARBA" id="ARBA00004651"/>
    </source>
</evidence>
<accession>A0ABX1TSE8</accession>
<evidence type="ECO:0000256" key="6">
    <source>
        <dbReference type="ARBA" id="ARBA00023136"/>
    </source>
</evidence>
<organism evidence="9 10">
    <name type="scientific">Candidatus Competibacter phosphatis</name>
    <dbReference type="NCBI Taxonomy" id="221280"/>
    <lineage>
        <taxon>Bacteria</taxon>
        <taxon>Pseudomonadati</taxon>
        <taxon>Pseudomonadota</taxon>
        <taxon>Gammaproteobacteria</taxon>
        <taxon>Candidatus Competibacteraceae</taxon>
        <taxon>Candidatus Competibacter</taxon>
    </lineage>
</organism>
<dbReference type="Gene3D" id="1.10.3720.10">
    <property type="entry name" value="MetI-like"/>
    <property type="match status" value="1"/>
</dbReference>
<evidence type="ECO:0000313" key="9">
    <source>
        <dbReference type="EMBL" id="NMQ20865.1"/>
    </source>
</evidence>
<evidence type="ECO:0000256" key="4">
    <source>
        <dbReference type="ARBA" id="ARBA00022692"/>
    </source>
</evidence>
<name>A0ABX1TSE8_9GAMM</name>
<dbReference type="RefSeq" id="WP_169250134.1">
    <property type="nucleotide sequence ID" value="NZ_SPMZ01000066.1"/>
</dbReference>
<dbReference type="PANTHER" id="PTHR30183:SF3">
    <property type="entry name" value="MOLYBDENUM TRANSPORT SYSTEM PERMEASE PROTEIN MODB"/>
    <property type="match status" value="1"/>
</dbReference>
<evidence type="ECO:0000256" key="2">
    <source>
        <dbReference type="ARBA" id="ARBA00022448"/>
    </source>
</evidence>
<keyword evidence="3" id="KW-1003">Cell membrane</keyword>
<sequence>MMSWLTCSPAPLLLSLQVAGVVLVLFLVAGIALGYALSQPIPLRGLLDALVSLPLVFPPIAIGFFLLMLFGRHGVIGGPLHTWIGWDLVFSFPALVVAAFIAGLPLVVKPIQAAIEGSARDLIEVSHTLGKGRLATLFLVVIPIIRRHILAGLTLGVGRSFGEVGITLMLGGNLLGSTETLSLAIYNQVLDGNFDCATRLSLLLGLLSLGLFLLLRWLGRAG</sequence>
<gene>
    <name evidence="9" type="ORF">E4P82_17715</name>
</gene>
<evidence type="ECO:0000256" key="3">
    <source>
        <dbReference type="ARBA" id="ARBA00022475"/>
    </source>
</evidence>
<feature type="transmembrane region" description="Helical" evidence="7">
    <location>
        <begin position="12"/>
        <end position="37"/>
    </location>
</feature>
<feature type="transmembrane region" description="Helical" evidence="7">
    <location>
        <begin position="83"/>
        <end position="108"/>
    </location>
</feature>
<comment type="subcellular location">
    <subcellularLocation>
        <location evidence="1 7">Cell membrane</location>
        <topology evidence="1 7">Multi-pass membrane protein</topology>
    </subcellularLocation>
</comment>
<keyword evidence="5 7" id="KW-1133">Transmembrane helix</keyword>
<dbReference type="InterPro" id="IPR000515">
    <property type="entry name" value="MetI-like"/>
</dbReference>
<feature type="domain" description="ABC transmembrane type-1" evidence="8">
    <location>
        <begin position="12"/>
        <end position="215"/>
    </location>
</feature>
<feature type="transmembrane region" description="Helical" evidence="7">
    <location>
        <begin position="198"/>
        <end position="218"/>
    </location>
</feature>
<dbReference type="InterPro" id="IPR035906">
    <property type="entry name" value="MetI-like_sf"/>
</dbReference>
<comment type="similarity">
    <text evidence="7">Belongs to the binding-protein-dependent transport system permease family.</text>
</comment>
<keyword evidence="2 7" id="KW-0813">Transport</keyword>
<protein>
    <submittedName>
        <fullName evidence="9">ABC transporter permease subunit</fullName>
    </submittedName>
</protein>
<dbReference type="EMBL" id="SPMZ01000066">
    <property type="protein sequence ID" value="NMQ20865.1"/>
    <property type="molecule type" value="Genomic_DNA"/>
</dbReference>
<dbReference type="SUPFAM" id="SSF161098">
    <property type="entry name" value="MetI-like"/>
    <property type="match status" value="1"/>
</dbReference>
<keyword evidence="4 7" id="KW-0812">Transmembrane</keyword>
<reference evidence="9 10" key="1">
    <citation type="submission" date="2019-03" db="EMBL/GenBank/DDBJ databases">
        <title>Metabolic reconstructions from genomes of highly enriched 'Candidatus Accumulibacter' and 'Candidatus Competibacter' bioreactor populations.</title>
        <authorList>
            <person name="Annavajhala M.K."/>
            <person name="Welles L."/>
            <person name="Abbas B."/>
            <person name="Sorokin D."/>
            <person name="Park H."/>
            <person name="Van Loosdrecht M."/>
            <person name="Chandran K."/>
        </authorList>
    </citation>
    <scope>NUCLEOTIDE SEQUENCE [LARGE SCALE GENOMIC DNA]</scope>
    <source>
        <strain evidence="9 10">SBR_G</strain>
    </source>
</reference>
<keyword evidence="10" id="KW-1185">Reference proteome</keyword>
<dbReference type="Pfam" id="PF00528">
    <property type="entry name" value="BPD_transp_1"/>
    <property type="match status" value="1"/>
</dbReference>
<dbReference type="PANTHER" id="PTHR30183">
    <property type="entry name" value="MOLYBDENUM TRANSPORT SYSTEM PERMEASE PROTEIN MODB"/>
    <property type="match status" value="1"/>
</dbReference>